<protein>
    <submittedName>
        <fullName evidence="1">Head Tail Connector Protein</fullName>
    </submittedName>
</protein>
<dbReference type="Gene3D" id="1.10.246.150">
    <property type="match status" value="1"/>
</dbReference>
<organism evidence="1">
    <name type="scientific">Myoviridae sp. ctfWc3</name>
    <dbReference type="NCBI Taxonomy" id="2827697"/>
    <lineage>
        <taxon>Viruses</taxon>
        <taxon>Duplodnaviria</taxon>
        <taxon>Heunggongvirae</taxon>
        <taxon>Uroviricota</taxon>
        <taxon>Caudoviricetes</taxon>
    </lineage>
</organism>
<dbReference type="Pfam" id="PF05135">
    <property type="entry name" value="Phage_connect_1"/>
    <property type="match status" value="1"/>
</dbReference>
<reference evidence="1" key="1">
    <citation type="journal article" date="2021" name="Proc. Natl. Acad. Sci. U.S.A.">
        <title>A Catalog of Tens of Thousands of Viruses from Human Metagenomes Reveals Hidden Associations with Chronic Diseases.</title>
        <authorList>
            <person name="Tisza M.J."/>
            <person name="Buck C.B."/>
        </authorList>
    </citation>
    <scope>NUCLEOTIDE SEQUENCE</scope>
    <source>
        <strain evidence="1">CtfWc3</strain>
    </source>
</reference>
<sequence>MDEKEQAVSALVKRLGTDDADLVSDIYDDALAQVLDYTNRTKLVGNMAVYVKQLAIVMFNRQGNEGESSRSEGGVSASFELGIPTEIKQGLMRYRTAKVVKFN</sequence>
<evidence type="ECO:0000313" key="1">
    <source>
        <dbReference type="EMBL" id="DAF48799.1"/>
    </source>
</evidence>
<proteinExistence type="predicted"/>
<accession>A0A8S5SDN4</accession>
<dbReference type="InterPro" id="IPR021146">
    <property type="entry name" value="Phage_gp6-like_head-tail"/>
</dbReference>
<name>A0A8S5SDN4_9CAUD</name>
<dbReference type="EMBL" id="BK032574">
    <property type="protein sequence ID" value="DAF48799.1"/>
    <property type="molecule type" value="Genomic_DNA"/>
</dbReference>
<dbReference type="InterPro" id="IPR053746">
    <property type="entry name" value="Viral_HT_Connector_Assembly"/>
</dbReference>
<dbReference type="CDD" id="cd08055">
    <property type="entry name" value="gp15"/>
    <property type="match status" value="1"/>
</dbReference>